<accession>A0A915A3P7</accession>
<keyword evidence="2" id="KW-1185">Reference proteome</keyword>
<sequence length="123" mass="13305">GVKANLLMRMVSTSEYLWCRKPYSTLIAILSLNRFCHGAGLKGSYAYIKASAIIQALRSVVPPMNESVVEKGAAAGYPNYYYWIALFVAAVLIAQMVAVVACCWSDRNELRGSDSGSDCKGAA</sequence>
<keyword evidence="1" id="KW-0472">Membrane</keyword>
<reference evidence="3" key="1">
    <citation type="submission" date="2022-11" db="UniProtKB">
        <authorList>
            <consortium name="WormBaseParasite"/>
        </authorList>
    </citation>
    <scope>IDENTIFICATION</scope>
</reference>
<proteinExistence type="predicted"/>
<dbReference type="WBParaSite" id="PgE053_g001_t01">
    <property type="protein sequence ID" value="PgE053_g001_t01"/>
    <property type="gene ID" value="PgE053_g001"/>
</dbReference>
<dbReference type="Proteomes" id="UP000887569">
    <property type="component" value="Unplaced"/>
</dbReference>
<evidence type="ECO:0000313" key="3">
    <source>
        <dbReference type="WBParaSite" id="PgE053_g001_t01"/>
    </source>
</evidence>
<evidence type="ECO:0000256" key="1">
    <source>
        <dbReference type="SAM" id="Phobius"/>
    </source>
</evidence>
<keyword evidence="1" id="KW-0812">Transmembrane</keyword>
<organism evidence="2 3">
    <name type="scientific">Parascaris univalens</name>
    <name type="common">Nematode worm</name>
    <dbReference type="NCBI Taxonomy" id="6257"/>
    <lineage>
        <taxon>Eukaryota</taxon>
        <taxon>Metazoa</taxon>
        <taxon>Ecdysozoa</taxon>
        <taxon>Nematoda</taxon>
        <taxon>Chromadorea</taxon>
        <taxon>Rhabditida</taxon>
        <taxon>Spirurina</taxon>
        <taxon>Ascaridomorpha</taxon>
        <taxon>Ascaridoidea</taxon>
        <taxon>Ascarididae</taxon>
        <taxon>Parascaris</taxon>
    </lineage>
</organism>
<name>A0A915A3P7_PARUN</name>
<dbReference type="AlphaFoldDB" id="A0A915A3P7"/>
<keyword evidence="1" id="KW-1133">Transmembrane helix</keyword>
<protein>
    <submittedName>
        <fullName evidence="3">Uncharacterized protein</fullName>
    </submittedName>
</protein>
<feature type="transmembrane region" description="Helical" evidence="1">
    <location>
        <begin position="80"/>
        <end position="104"/>
    </location>
</feature>
<evidence type="ECO:0000313" key="2">
    <source>
        <dbReference type="Proteomes" id="UP000887569"/>
    </source>
</evidence>